<dbReference type="Proteomes" id="UP000000763">
    <property type="component" value="Chromosome 2"/>
</dbReference>
<organism evidence="1 2">
    <name type="scientific">Oryza sativa subsp. japonica</name>
    <name type="common">Rice</name>
    <dbReference type="NCBI Taxonomy" id="39947"/>
    <lineage>
        <taxon>Eukaryota</taxon>
        <taxon>Viridiplantae</taxon>
        <taxon>Streptophyta</taxon>
        <taxon>Embryophyta</taxon>
        <taxon>Tracheophyta</taxon>
        <taxon>Spermatophyta</taxon>
        <taxon>Magnoliopsida</taxon>
        <taxon>Liliopsida</taxon>
        <taxon>Poales</taxon>
        <taxon>Poaceae</taxon>
        <taxon>BOP clade</taxon>
        <taxon>Oryzoideae</taxon>
        <taxon>Oryzeae</taxon>
        <taxon>Oryzinae</taxon>
        <taxon>Oryza</taxon>
        <taxon>Oryza sativa</taxon>
    </lineage>
</organism>
<evidence type="ECO:0000313" key="1">
    <source>
        <dbReference type="EMBL" id="BAD29461.1"/>
    </source>
</evidence>
<name>Q6EPF9_ORYSJ</name>
<accession>Q6EPF9</accession>
<reference evidence="2" key="2">
    <citation type="journal article" date="2008" name="Nucleic Acids Res.">
        <title>The rice annotation project database (RAP-DB): 2008 update.</title>
        <authorList>
            <consortium name="The rice annotation project (RAP)"/>
        </authorList>
    </citation>
    <scope>GENOME REANNOTATION</scope>
    <source>
        <strain evidence="2">cv. Nipponbare</strain>
    </source>
</reference>
<evidence type="ECO:0000313" key="2">
    <source>
        <dbReference type="Proteomes" id="UP000000763"/>
    </source>
</evidence>
<sequence length="98" mass="10700">MAGNGRSPEGSAYILTLKRQRSHPNYAIDRASASFVTRRLNAWDWGPVSNSGNWRLATRIKSSVQQLAKIGIGPLRVAMTPTPVCTLSCGDDEIVTAW</sequence>
<reference evidence="2" key="1">
    <citation type="journal article" date="2005" name="Nature">
        <title>The map-based sequence of the rice genome.</title>
        <authorList>
            <consortium name="International rice genome sequencing project (IRGSP)"/>
            <person name="Matsumoto T."/>
            <person name="Wu J."/>
            <person name="Kanamori H."/>
            <person name="Katayose Y."/>
            <person name="Fujisawa M."/>
            <person name="Namiki N."/>
            <person name="Mizuno H."/>
            <person name="Yamamoto K."/>
            <person name="Antonio B.A."/>
            <person name="Baba T."/>
            <person name="Sakata K."/>
            <person name="Nagamura Y."/>
            <person name="Aoki H."/>
            <person name="Arikawa K."/>
            <person name="Arita K."/>
            <person name="Bito T."/>
            <person name="Chiden Y."/>
            <person name="Fujitsuka N."/>
            <person name="Fukunaka R."/>
            <person name="Hamada M."/>
            <person name="Harada C."/>
            <person name="Hayashi A."/>
            <person name="Hijishita S."/>
            <person name="Honda M."/>
            <person name="Hosokawa S."/>
            <person name="Ichikawa Y."/>
            <person name="Idonuma A."/>
            <person name="Iijima M."/>
            <person name="Ikeda M."/>
            <person name="Ikeno M."/>
            <person name="Ito K."/>
            <person name="Ito S."/>
            <person name="Ito T."/>
            <person name="Ito Y."/>
            <person name="Ito Y."/>
            <person name="Iwabuchi A."/>
            <person name="Kamiya K."/>
            <person name="Karasawa W."/>
            <person name="Kurita K."/>
            <person name="Katagiri S."/>
            <person name="Kikuta A."/>
            <person name="Kobayashi H."/>
            <person name="Kobayashi N."/>
            <person name="Machita K."/>
            <person name="Maehara T."/>
            <person name="Masukawa M."/>
            <person name="Mizubayashi T."/>
            <person name="Mukai Y."/>
            <person name="Nagasaki H."/>
            <person name="Nagata Y."/>
            <person name="Naito S."/>
            <person name="Nakashima M."/>
            <person name="Nakama Y."/>
            <person name="Nakamichi Y."/>
            <person name="Nakamura M."/>
            <person name="Meguro A."/>
            <person name="Negishi M."/>
            <person name="Ohta I."/>
            <person name="Ohta T."/>
            <person name="Okamoto M."/>
            <person name="Ono N."/>
            <person name="Saji S."/>
            <person name="Sakaguchi M."/>
            <person name="Sakai K."/>
            <person name="Shibata M."/>
            <person name="Shimokawa T."/>
            <person name="Song J."/>
            <person name="Takazaki Y."/>
            <person name="Terasawa K."/>
            <person name="Tsugane M."/>
            <person name="Tsuji K."/>
            <person name="Ueda S."/>
            <person name="Waki K."/>
            <person name="Yamagata H."/>
            <person name="Yamamoto M."/>
            <person name="Yamamoto S."/>
            <person name="Yamane H."/>
            <person name="Yoshiki S."/>
            <person name="Yoshihara R."/>
            <person name="Yukawa K."/>
            <person name="Zhong H."/>
            <person name="Yano M."/>
            <person name="Yuan Q."/>
            <person name="Ouyang S."/>
            <person name="Liu J."/>
            <person name="Jones K.M."/>
            <person name="Gansberger K."/>
            <person name="Moffat K."/>
            <person name="Hill J."/>
            <person name="Bera J."/>
            <person name="Fadrosh D."/>
            <person name="Jin S."/>
            <person name="Johri S."/>
            <person name="Kim M."/>
            <person name="Overton L."/>
            <person name="Reardon M."/>
            <person name="Tsitrin T."/>
            <person name="Vuong H."/>
            <person name="Weaver B."/>
            <person name="Ciecko A."/>
            <person name="Tallon L."/>
            <person name="Jackson J."/>
            <person name="Pai G."/>
            <person name="Aken S.V."/>
            <person name="Utterback T."/>
            <person name="Reidmuller S."/>
            <person name="Feldblyum T."/>
            <person name="Hsiao J."/>
            <person name="Zismann V."/>
            <person name="Iobst S."/>
            <person name="de Vazeille A.R."/>
            <person name="Buell C.R."/>
            <person name="Ying K."/>
            <person name="Li Y."/>
            <person name="Lu T."/>
            <person name="Huang Y."/>
            <person name="Zhao Q."/>
            <person name="Feng Q."/>
            <person name="Zhang L."/>
            <person name="Zhu J."/>
            <person name="Weng Q."/>
            <person name="Mu J."/>
            <person name="Lu Y."/>
            <person name="Fan D."/>
            <person name="Liu Y."/>
            <person name="Guan J."/>
            <person name="Zhang Y."/>
            <person name="Yu S."/>
            <person name="Liu X."/>
            <person name="Zhang Y."/>
            <person name="Hong G."/>
            <person name="Han B."/>
            <person name="Choisne N."/>
            <person name="Demange N."/>
            <person name="Orjeda G."/>
            <person name="Samain S."/>
            <person name="Cattolico L."/>
            <person name="Pelletier E."/>
            <person name="Couloux A."/>
            <person name="Segurens B."/>
            <person name="Wincker P."/>
            <person name="D'Hont A."/>
            <person name="Scarpelli C."/>
            <person name="Weissenbach J."/>
            <person name="Salanoubat M."/>
            <person name="Quetier F."/>
            <person name="Yu Y."/>
            <person name="Kim H.R."/>
            <person name="Rambo T."/>
            <person name="Currie J."/>
            <person name="Collura K."/>
            <person name="Luo M."/>
            <person name="Yang T."/>
            <person name="Ammiraju J.S.S."/>
            <person name="Engler F."/>
            <person name="Soderlund C."/>
            <person name="Wing R.A."/>
            <person name="Palmer L.E."/>
            <person name="de la Bastide M."/>
            <person name="Spiegel L."/>
            <person name="Nascimento L."/>
            <person name="Zutavern T."/>
            <person name="O'Shaughnessy A."/>
            <person name="Dike S."/>
            <person name="Dedhia N."/>
            <person name="Preston R."/>
            <person name="Balija V."/>
            <person name="McCombie W.R."/>
            <person name="Chow T."/>
            <person name="Chen H."/>
            <person name="Chung M."/>
            <person name="Chen C."/>
            <person name="Shaw J."/>
            <person name="Wu H."/>
            <person name="Hsiao K."/>
            <person name="Chao Y."/>
            <person name="Chu M."/>
            <person name="Cheng C."/>
            <person name="Hour A."/>
            <person name="Lee P."/>
            <person name="Lin S."/>
            <person name="Lin Y."/>
            <person name="Liou J."/>
            <person name="Liu S."/>
            <person name="Hsing Y."/>
            <person name="Raghuvanshi S."/>
            <person name="Mohanty A."/>
            <person name="Bharti A.K."/>
            <person name="Gaur A."/>
            <person name="Gupta V."/>
            <person name="Kumar D."/>
            <person name="Ravi V."/>
            <person name="Vij S."/>
            <person name="Kapur A."/>
            <person name="Khurana P."/>
            <person name="Khurana P."/>
            <person name="Khurana J.P."/>
            <person name="Tyagi A.K."/>
            <person name="Gaikwad K."/>
            <person name="Singh A."/>
            <person name="Dalal V."/>
            <person name="Srivastava S."/>
            <person name="Dixit A."/>
            <person name="Pal A.K."/>
            <person name="Ghazi I.A."/>
            <person name="Yadav M."/>
            <person name="Pandit A."/>
            <person name="Bhargava A."/>
            <person name="Sureshbabu K."/>
            <person name="Batra K."/>
            <person name="Sharma T.R."/>
            <person name="Mohapatra T."/>
            <person name="Singh N.K."/>
            <person name="Messing J."/>
            <person name="Nelson A.B."/>
            <person name="Fuks G."/>
            <person name="Kavchok S."/>
            <person name="Keizer G."/>
            <person name="Linton E."/>
            <person name="Llaca V."/>
            <person name="Song R."/>
            <person name="Tanyolac B."/>
            <person name="Young S."/>
            <person name="Ho-Il K."/>
            <person name="Hahn J.H."/>
            <person name="Sangsakoo G."/>
            <person name="Vanavichit A."/>
            <person name="de Mattos Luiz.A.T."/>
            <person name="Zimmer P.D."/>
            <person name="Malone G."/>
            <person name="Dellagostin O."/>
            <person name="de Oliveira A.C."/>
            <person name="Bevan M."/>
            <person name="Bancroft I."/>
            <person name="Minx P."/>
            <person name="Cordum H."/>
            <person name="Wilson R."/>
            <person name="Cheng Z."/>
            <person name="Jin W."/>
            <person name="Jiang J."/>
            <person name="Leong S.A."/>
            <person name="Iwama H."/>
            <person name="Gojobori T."/>
            <person name="Itoh T."/>
            <person name="Niimura Y."/>
            <person name="Fujii Y."/>
            <person name="Habara T."/>
            <person name="Sakai H."/>
            <person name="Sato Y."/>
            <person name="Wilson G."/>
            <person name="Kumar K."/>
            <person name="McCouch S."/>
            <person name="Juretic N."/>
            <person name="Hoen D."/>
            <person name="Wright S."/>
            <person name="Bruskiewich R."/>
            <person name="Bureau T."/>
            <person name="Miyao A."/>
            <person name="Hirochika H."/>
            <person name="Nishikawa T."/>
            <person name="Kadowaki K."/>
            <person name="Sugiura M."/>
            <person name="Burr B."/>
            <person name="Sasaki T."/>
        </authorList>
    </citation>
    <scope>NUCLEOTIDE SEQUENCE [LARGE SCALE GENOMIC DNA]</scope>
    <source>
        <strain evidence="2">cv. Nipponbare</strain>
    </source>
</reference>
<gene>
    <name evidence="1" type="primary">P0657H12.14</name>
</gene>
<proteinExistence type="predicted"/>
<dbReference type="EMBL" id="AP005885">
    <property type="protein sequence ID" value="BAD29461.1"/>
    <property type="molecule type" value="Genomic_DNA"/>
</dbReference>
<dbReference type="AlphaFoldDB" id="Q6EPF9"/>
<protein>
    <submittedName>
        <fullName evidence="1">Uncharacterized protein</fullName>
    </submittedName>
</protein>